<comment type="caution">
    <text evidence="2">The sequence shown here is derived from an EMBL/GenBank/DDBJ whole genome shotgun (WGS) entry which is preliminary data.</text>
</comment>
<evidence type="ECO:0000256" key="1">
    <source>
        <dbReference type="SAM" id="Phobius"/>
    </source>
</evidence>
<sequence>MYSYQSIISLVLIVTYLPAVIFSRNYTTRARRALIADGLLAAQQAWTSFSPLHFARHLQV</sequence>
<dbReference type="Proteomes" id="UP000295636">
    <property type="component" value="Unassembled WGS sequence"/>
</dbReference>
<evidence type="ECO:0000313" key="2">
    <source>
        <dbReference type="EMBL" id="TDF96753.1"/>
    </source>
</evidence>
<dbReference type="RefSeq" id="WP_133230153.1">
    <property type="nucleotide sequence ID" value="NZ_SMRT01000007.1"/>
</dbReference>
<keyword evidence="1" id="KW-0812">Transmembrane</keyword>
<keyword evidence="1" id="KW-0472">Membrane</keyword>
<name>A0A4R5KMB7_9BACL</name>
<evidence type="ECO:0000313" key="3">
    <source>
        <dbReference type="Proteomes" id="UP000295636"/>
    </source>
</evidence>
<feature type="transmembrane region" description="Helical" evidence="1">
    <location>
        <begin position="6"/>
        <end position="23"/>
    </location>
</feature>
<protein>
    <submittedName>
        <fullName evidence="2">Uncharacterized protein</fullName>
    </submittedName>
</protein>
<dbReference type="EMBL" id="SMRT01000007">
    <property type="protein sequence ID" value="TDF96753.1"/>
    <property type="molecule type" value="Genomic_DNA"/>
</dbReference>
<reference evidence="2 3" key="1">
    <citation type="submission" date="2019-03" db="EMBL/GenBank/DDBJ databases">
        <title>This is whole genome sequence of Paenibacillus sp MS74 strain.</title>
        <authorList>
            <person name="Trinh H.N."/>
        </authorList>
    </citation>
    <scope>NUCLEOTIDE SEQUENCE [LARGE SCALE GENOMIC DNA]</scope>
    <source>
        <strain evidence="2 3">MS74</strain>
    </source>
</reference>
<dbReference type="AlphaFoldDB" id="A0A4R5KMB7"/>
<keyword evidence="1" id="KW-1133">Transmembrane helix</keyword>
<proteinExistence type="predicted"/>
<accession>A0A4R5KMB7</accession>
<keyword evidence="3" id="KW-1185">Reference proteome</keyword>
<gene>
    <name evidence="2" type="ORF">E1757_16890</name>
</gene>
<organism evidence="2 3">
    <name type="scientific">Paenibacillus piri</name>
    <dbReference type="NCBI Taxonomy" id="2547395"/>
    <lineage>
        <taxon>Bacteria</taxon>
        <taxon>Bacillati</taxon>
        <taxon>Bacillota</taxon>
        <taxon>Bacilli</taxon>
        <taxon>Bacillales</taxon>
        <taxon>Paenibacillaceae</taxon>
        <taxon>Paenibacillus</taxon>
    </lineage>
</organism>